<dbReference type="KEGG" id="moc:BB934_26925"/>
<evidence type="ECO:0000313" key="5">
    <source>
        <dbReference type="EMBL" id="ANY82095.1"/>
    </source>
</evidence>
<protein>
    <recommendedName>
        <fullName evidence="2">3-hydroxyisobutyryl-CoA hydrolase</fullName>
        <ecNumber evidence="2">3.1.2.4</ecNumber>
    </recommendedName>
</protein>
<dbReference type="Pfam" id="PF16113">
    <property type="entry name" value="ECH_2"/>
    <property type="match status" value="1"/>
</dbReference>
<dbReference type="NCBIfam" id="NF004127">
    <property type="entry name" value="PRK05617.1"/>
    <property type="match status" value="1"/>
</dbReference>
<reference evidence="5" key="1">
    <citation type="submission" date="2016-07" db="EMBL/GenBank/DDBJ databases">
        <title>Microvirga ossetica sp. nov. a new species of rhizobia isolated from root nodules of the legume species Vicia alpestris Steven originated from North Ossetia region in the Caucasus.</title>
        <authorList>
            <person name="Safronova V.I."/>
            <person name="Kuznetsova I.G."/>
            <person name="Sazanova A.L."/>
            <person name="Belimov A."/>
            <person name="Andronov E."/>
            <person name="Osledkin Y.S."/>
            <person name="Onishchuk O.P."/>
            <person name="Kurchak O.N."/>
            <person name="Shaposhnikov A.I."/>
            <person name="Willems A."/>
            <person name="Tikhonovich I.A."/>
        </authorList>
    </citation>
    <scope>NUCLEOTIDE SEQUENCE [LARGE SCALE GENOMIC DNA]</scope>
    <source>
        <strain evidence="5">V5/3M</strain>
    </source>
</reference>
<dbReference type="PANTHER" id="PTHR43176:SF3">
    <property type="entry name" value="3-HYDROXYISOBUTYRYL-COA HYDROLASE, MITOCHONDRIAL"/>
    <property type="match status" value="1"/>
</dbReference>
<evidence type="ECO:0000256" key="2">
    <source>
        <dbReference type="ARBA" id="ARBA00011915"/>
    </source>
</evidence>
<name>A0A1B2EQ38_9HYPH</name>
<dbReference type="GO" id="GO:0006574">
    <property type="term" value="P:L-valine catabolic process"/>
    <property type="evidence" value="ECO:0007669"/>
    <property type="project" value="TreeGrafter"/>
</dbReference>
<dbReference type="AlphaFoldDB" id="A0A1B2EQ38"/>
<dbReference type="EC" id="3.1.2.4" evidence="2"/>
<proteinExistence type="predicted"/>
<comment type="catalytic activity">
    <reaction evidence="1">
        <text>3-hydroxy-2-methylpropanoyl-CoA + H2O = 3-hydroxy-2-methylpropanoate + CoA + H(+)</text>
        <dbReference type="Rhea" id="RHEA:20888"/>
        <dbReference type="ChEBI" id="CHEBI:11805"/>
        <dbReference type="ChEBI" id="CHEBI:15377"/>
        <dbReference type="ChEBI" id="CHEBI:15378"/>
        <dbReference type="ChEBI" id="CHEBI:57287"/>
        <dbReference type="ChEBI" id="CHEBI:57340"/>
        <dbReference type="EC" id="3.1.2.4"/>
    </reaction>
</comment>
<dbReference type="OrthoDB" id="9790967at2"/>
<evidence type="ECO:0000256" key="3">
    <source>
        <dbReference type="ARBA" id="ARBA00022801"/>
    </source>
</evidence>
<evidence type="ECO:0000256" key="1">
    <source>
        <dbReference type="ARBA" id="ARBA00001709"/>
    </source>
</evidence>
<dbReference type="InterPro" id="IPR032259">
    <property type="entry name" value="HIBYL-CoA-H"/>
</dbReference>
<feature type="domain" description="Enoyl-CoA hydratase/isomerase" evidence="4">
    <location>
        <begin position="16"/>
        <end position="339"/>
    </location>
</feature>
<dbReference type="SUPFAM" id="SSF52096">
    <property type="entry name" value="ClpP/crotonase"/>
    <property type="match status" value="1"/>
</dbReference>
<dbReference type="CDD" id="cd06558">
    <property type="entry name" value="crotonase-like"/>
    <property type="match status" value="1"/>
</dbReference>
<dbReference type="InterPro" id="IPR029045">
    <property type="entry name" value="ClpP/crotonase-like_dom_sf"/>
</dbReference>
<gene>
    <name evidence="5" type="ORF">BB934_26925</name>
</gene>
<dbReference type="FunFam" id="3.90.226.10:FF:000026">
    <property type="entry name" value="3-hydroxyisobutyryl-CoA hydrolase, mitochondrial"/>
    <property type="match status" value="1"/>
</dbReference>
<dbReference type="RefSeq" id="WP_099513251.1">
    <property type="nucleotide sequence ID" value="NZ_CP016616.1"/>
</dbReference>
<sequence>MDESVEVLCEKQGEAGLITLNRPKALNALTLTMVREMRRALDSWAQDPAVTRIVVQGAGEKAFCAGGDIRQLTDDLKAGRREPALAFWREEYQLNIAIKRYPKPYISLIDGIVMGGGVGVSLHGAYRVAGERYLFAMPEVGIGFFPDVGATYALPRLPGETGMYLALTGDRVKRADAVMLGLATHSVASESIPALRDALMAGEPVDAALARFAADPGPALLEAEREAIDACFSADGVAAILARLDEAAAGGSEFAAKTAAGMRAKSPTSMSLAFEQVRRGVAMDFEEAMRTEFRIVSRIGEGHDFYEGVRAVLIDKDNRPQWRPASIEAIDPAVIEHHFASLGPQDLEAI</sequence>
<organism evidence="5">
    <name type="scientific">Microvirga ossetica</name>
    <dbReference type="NCBI Taxonomy" id="1882682"/>
    <lineage>
        <taxon>Bacteria</taxon>
        <taxon>Pseudomonadati</taxon>
        <taxon>Pseudomonadota</taxon>
        <taxon>Alphaproteobacteria</taxon>
        <taxon>Hyphomicrobiales</taxon>
        <taxon>Methylobacteriaceae</taxon>
        <taxon>Microvirga</taxon>
    </lineage>
</organism>
<dbReference type="GO" id="GO:0003860">
    <property type="term" value="F:3-hydroxyisobutyryl-CoA hydrolase activity"/>
    <property type="evidence" value="ECO:0007669"/>
    <property type="project" value="UniProtKB-EC"/>
</dbReference>
<accession>A0A1B2EQ38</accession>
<dbReference type="EMBL" id="CP016616">
    <property type="protein sequence ID" value="ANY82095.1"/>
    <property type="molecule type" value="Genomic_DNA"/>
</dbReference>
<evidence type="ECO:0000259" key="4">
    <source>
        <dbReference type="Pfam" id="PF16113"/>
    </source>
</evidence>
<dbReference type="Gene3D" id="3.90.226.10">
    <property type="entry name" value="2-enoyl-CoA Hydratase, Chain A, domain 1"/>
    <property type="match status" value="1"/>
</dbReference>
<keyword evidence="3 5" id="KW-0378">Hydrolase</keyword>
<dbReference type="InterPro" id="IPR045004">
    <property type="entry name" value="ECH_dom"/>
</dbReference>
<dbReference type="PANTHER" id="PTHR43176">
    <property type="entry name" value="3-HYDROXYISOBUTYRYL-COA HYDROLASE-RELATED"/>
    <property type="match status" value="1"/>
</dbReference>